<gene>
    <name evidence="4" type="ORF">B0I08_102380</name>
</gene>
<dbReference type="PANTHER" id="PTHR43877">
    <property type="entry name" value="AMINOALKYLPHOSPHONATE N-ACETYLTRANSFERASE-RELATED-RELATED"/>
    <property type="match status" value="1"/>
</dbReference>
<dbReference type="Proteomes" id="UP000237983">
    <property type="component" value="Unassembled WGS sequence"/>
</dbReference>
<organism evidence="4 5">
    <name type="scientific">Glaciihabitans tibetensis</name>
    <dbReference type="NCBI Taxonomy" id="1266600"/>
    <lineage>
        <taxon>Bacteria</taxon>
        <taxon>Bacillati</taxon>
        <taxon>Actinomycetota</taxon>
        <taxon>Actinomycetes</taxon>
        <taxon>Micrococcales</taxon>
        <taxon>Microbacteriaceae</taxon>
        <taxon>Glaciihabitans</taxon>
    </lineage>
</organism>
<dbReference type="PROSITE" id="PS51186">
    <property type="entry name" value="GNAT"/>
    <property type="match status" value="1"/>
</dbReference>
<evidence type="ECO:0000313" key="4">
    <source>
        <dbReference type="EMBL" id="PRY69703.1"/>
    </source>
</evidence>
<keyword evidence="5" id="KW-1185">Reference proteome</keyword>
<feature type="domain" description="N-acetyltransferase" evidence="3">
    <location>
        <begin position="2"/>
        <end position="166"/>
    </location>
</feature>
<keyword evidence="4" id="KW-0689">Ribosomal protein</keyword>
<dbReference type="Pfam" id="PF00583">
    <property type="entry name" value="Acetyltransf_1"/>
    <property type="match status" value="1"/>
</dbReference>
<dbReference type="InterPro" id="IPR000182">
    <property type="entry name" value="GNAT_dom"/>
</dbReference>
<comment type="caution">
    <text evidence="4">The sequence shown here is derived from an EMBL/GenBank/DDBJ whole genome shotgun (WGS) entry which is preliminary data.</text>
</comment>
<dbReference type="EMBL" id="PVTL01000002">
    <property type="protein sequence ID" value="PRY69703.1"/>
    <property type="molecule type" value="Genomic_DNA"/>
</dbReference>
<keyword evidence="4" id="KW-0687">Ribonucleoprotein</keyword>
<dbReference type="SUPFAM" id="SSF55729">
    <property type="entry name" value="Acyl-CoA N-acyltransferases (Nat)"/>
    <property type="match status" value="1"/>
</dbReference>
<keyword evidence="2" id="KW-0012">Acyltransferase</keyword>
<name>A0A2T0VI07_9MICO</name>
<dbReference type="GO" id="GO:0016747">
    <property type="term" value="F:acyltransferase activity, transferring groups other than amino-acyl groups"/>
    <property type="evidence" value="ECO:0007669"/>
    <property type="project" value="InterPro"/>
</dbReference>
<accession>A0A2T0VI07</accession>
<dbReference type="RefSeq" id="WP_106210684.1">
    <property type="nucleotide sequence ID" value="NZ_PVTL01000002.1"/>
</dbReference>
<dbReference type="OrthoDB" id="3174517at2"/>
<evidence type="ECO:0000256" key="1">
    <source>
        <dbReference type="ARBA" id="ARBA00022679"/>
    </source>
</evidence>
<dbReference type="PANTHER" id="PTHR43877:SF2">
    <property type="entry name" value="AMINOALKYLPHOSPHONATE N-ACETYLTRANSFERASE-RELATED"/>
    <property type="match status" value="1"/>
</dbReference>
<keyword evidence="1" id="KW-0808">Transferase</keyword>
<evidence type="ECO:0000259" key="3">
    <source>
        <dbReference type="PROSITE" id="PS51186"/>
    </source>
</evidence>
<dbReference type="Gene3D" id="3.40.630.30">
    <property type="match status" value="1"/>
</dbReference>
<dbReference type="AlphaFoldDB" id="A0A2T0VI07"/>
<sequence>MVSFREVSVLDDSAQALLAEYFSARTLSFPGDQGTYKTTLPDAREFVPPRGVFLVVEGEDLAGDASDVGCGGIRKLDDPANAAGARVRYEVKHLWLQPHTRGLGLGRALLAELERSARALGATELVLDTNASLEAAGGLYRSSGFTEIEPYNSNPNATTWLGKLLG</sequence>
<evidence type="ECO:0000256" key="2">
    <source>
        <dbReference type="ARBA" id="ARBA00023315"/>
    </source>
</evidence>
<evidence type="ECO:0000313" key="5">
    <source>
        <dbReference type="Proteomes" id="UP000237983"/>
    </source>
</evidence>
<reference evidence="4 5" key="1">
    <citation type="submission" date="2018-03" db="EMBL/GenBank/DDBJ databases">
        <title>Genomic Encyclopedia of Type Strains, Phase III (KMG-III): the genomes of soil and plant-associated and newly described type strains.</title>
        <authorList>
            <person name="Whitman W."/>
        </authorList>
    </citation>
    <scope>NUCLEOTIDE SEQUENCE [LARGE SCALE GENOMIC DNA]</scope>
    <source>
        <strain evidence="4 5">CGMCC 1.12484</strain>
    </source>
</reference>
<dbReference type="InterPro" id="IPR016181">
    <property type="entry name" value="Acyl_CoA_acyltransferase"/>
</dbReference>
<protein>
    <submittedName>
        <fullName evidence="4">Ribosomal protein S18 acetylase RimI-like enzyme</fullName>
    </submittedName>
</protein>
<dbReference type="GO" id="GO:0005840">
    <property type="term" value="C:ribosome"/>
    <property type="evidence" value="ECO:0007669"/>
    <property type="project" value="UniProtKB-KW"/>
</dbReference>
<dbReference type="InterPro" id="IPR050832">
    <property type="entry name" value="Bact_Acetyltransf"/>
</dbReference>
<dbReference type="CDD" id="cd04301">
    <property type="entry name" value="NAT_SF"/>
    <property type="match status" value="1"/>
</dbReference>
<proteinExistence type="predicted"/>